<keyword evidence="2 7" id="KW-0121">Carboxypeptidase</keyword>
<accession>A0A8H6BTY4</accession>
<dbReference type="Gene3D" id="1.10.287.410">
    <property type="match status" value="1"/>
</dbReference>
<keyword evidence="4" id="KW-0732">Signal</keyword>
<dbReference type="Gene3D" id="3.40.50.1820">
    <property type="entry name" value="alpha/beta hydrolase"/>
    <property type="match status" value="1"/>
</dbReference>
<dbReference type="Pfam" id="PF00450">
    <property type="entry name" value="Peptidase_S10"/>
    <property type="match status" value="1"/>
</dbReference>
<evidence type="ECO:0000256" key="2">
    <source>
        <dbReference type="ARBA" id="ARBA00022645"/>
    </source>
</evidence>
<dbReference type="PROSITE" id="PS00131">
    <property type="entry name" value="CARBOXYPEPT_SER_SER"/>
    <property type="match status" value="1"/>
</dbReference>
<dbReference type="GO" id="GO:0006508">
    <property type="term" value="P:proteolysis"/>
    <property type="evidence" value="ECO:0007669"/>
    <property type="project" value="UniProtKB-KW"/>
</dbReference>
<comment type="caution">
    <text evidence="8">The sequence shown here is derived from an EMBL/GenBank/DDBJ whole genome shotgun (WGS) entry which is preliminary data.</text>
</comment>
<dbReference type="InterPro" id="IPR018202">
    <property type="entry name" value="Ser_caboxypep_ser_AS"/>
</dbReference>
<proteinExistence type="inferred from homology"/>
<dbReference type="EMBL" id="JABWAD010000068">
    <property type="protein sequence ID" value="KAF6060587.1"/>
    <property type="molecule type" value="Genomic_DNA"/>
</dbReference>
<dbReference type="SUPFAM" id="SSF53474">
    <property type="entry name" value="alpha/beta-Hydrolases"/>
    <property type="match status" value="1"/>
</dbReference>
<dbReference type="InterPro" id="IPR001563">
    <property type="entry name" value="Peptidase_S10"/>
</dbReference>
<dbReference type="PANTHER" id="PTHR11802:SF113">
    <property type="entry name" value="SERINE CARBOXYPEPTIDASE CTSA-4.1"/>
    <property type="match status" value="1"/>
</dbReference>
<evidence type="ECO:0000256" key="3">
    <source>
        <dbReference type="ARBA" id="ARBA00022670"/>
    </source>
</evidence>
<dbReference type="Proteomes" id="UP000536275">
    <property type="component" value="Unassembled WGS sequence"/>
</dbReference>
<dbReference type="GO" id="GO:0000324">
    <property type="term" value="C:fungal-type vacuole"/>
    <property type="evidence" value="ECO:0007669"/>
    <property type="project" value="TreeGrafter"/>
</dbReference>
<protein>
    <recommendedName>
        <fullName evidence="7">Carboxypeptidase</fullName>
        <ecNumber evidence="7">3.4.16.-</ecNumber>
    </recommendedName>
</protein>
<dbReference type="GO" id="GO:0004185">
    <property type="term" value="F:serine-type carboxypeptidase activity"/>
    <property type="evidence" value="ECO:0007669"/>
    <property type="project" value="UniProtKB-UniRule"/>
</dbReference>
<dbReference type="EC" id="3.4.16.-" evidence="7"/>
<dbReference type="PRINTS" id="PR00724">
    <property type="entry name" value="CRBOXYPTASEC"/>
</dbReference>
<evidence type="ECO:0000313" key="8">
    <source>
        <dbReference type="EMBL" id="KAF6060587.1"/>
    </source>
</evidence>
<reference evidence="8 9" key="1">
    <citation type="submission" date="2020-03" db="EMBL/GenBank/DDBJ databases">
        <title>FDA dAtabase for Regulatory Grade micrObial Sequences (FDA-ARGOS): Supporting development and validation of Infectious Disease Dx tests.</title>
        <authorList>
            <person name="Campos J."/>
            <person name="Goldberg B."/>
            <person name="Tallon L."/>
            <person name="Sadzewicz L."/>
            <person name="Vavikolanu K."/>
            <person name="Mehta A."/>
            <person name="Aluvathingal J."/>
            <person name="Nadendla S."/>
            <person name="Nandy P."/>
            <person name="Geyer C."/>
            <person name="Yan Y."/>
            <person name="Sichtig H."/>
        </authorList>
    </citation>
    <scope>NUCLEOTIDE SEQUENCE [LARGE SCALE GENOMIC DNA]</scope>
    <source>
        <strain evidence="8 9">FDAARGOS_656</strain>
    </source>
</reference>
<gene>
    <name evidence="8" type="ORF">FOB64_006780</name>
</gene>
<comment type="similarity">
    <text evidence="1 7">Belongs to the peptidase S10 family.</text>
</comment>
<evidence type="ECO:0000256" key="5">
    <source>
        <dbReference type="ARBA" id="ARBA00022801"/>
    </source>
</evidence>
<sequence length="415" mass="47342">MERIWINYQRQNGLETILKEFNQFNIEVSKASPELLGFDTVKQYTGYFNVNDKDKNYFFWFFESRNDPKNDPLVIWLNGGPGCSSLCGLALELGPSIINATLQPEYNPHAWNSNASVLFLDQPANVGFSYGGNIPITSDQASQDFVEFIKLFYERFPEYVDLDLHISGESYAGHYVPSFANAVHKADIPLNSILIGNGVTDPVVQLDKECTEYPEKYEKFVPYGELCYKNPNALTCFIAALASPKTPDTGDLNPYDSRVKCGNNSLCYDQIDYLNDTLITIGSRSFRVEKTYTMCSSNVGSRFVSDFMRPYHTYVADLLDDGIPVLIYVGDKDLVCDWLGNLAWVNKLNYTGHDQFEKTEFKPWYTADGKLAGEVKNHDHFTYLRIYESGHMVPMDQPENSLDMVNRWVRGDFKF</sequence>
<dbReference type="PANTHER" id="PTHR11802">
    <property type="entry name" value="SERINE PROTEASE FAMILY S10 SERINE CARBOXYPEPTIDASE"/>
    <property type="match status" value="1"/>
</dbReference>
<evidence type="ECO:0000256" key="4">
    <source>
        <dbReference type="ARBA" id="ARBA00022729"/>
    </source>
</evidence>
<keyword evidence="3 7" id="KW-0645">Protease</keyword>
<dbReference type="InterPro" id="IPR029058">
    <property type="entry name" value="AB_hydrolase_fold"/>
</dbReference>
<dbReference type="AlphaFoldDB" id="A0A8H6BTY4"/>
<keyword evidence="5 7" id="KW-0378">Hydrolase</keyword>
<keyword evidence="6" id="KW-0325">Glycoprotein</keyword>
<name>A0A8H6BTY4_CANAX</name>
<evidence type="ECO:0000256" key="6">
    <source>
        <dbReference type="ARBA" id="ARBA00023180"/>
    </source>
</evidence>
<evidence type="ECO:0000256" key="1">
    <source>
        <dbReference type="ARBA" id="ARBA00009431"/>
    </source>
</evidence>
<evidence type="ECO:0000313" key="9">
    <source>
        <dbReference type="Proteomes" id="UP000536275"/>
    </source>
</evidence>
<organism evidence="8 9">
    <name type="scientific">Candida albicans</name>
    <name type="common">Yeast</name>
    <dbReference type="NCBI Taxonomy" id="5476"/>
    <lineage>
        <taxon>Eukaryota</taxon>
        <taxon>Fungi</taxon>
        <taxon>Dikarya</taxon>
        <taxon>Ascomycota</taxon>
        <taxon>Saccharomycotina</taxon>
        <taxon>Pichiomycetes</taxon>
        <taxon>Debaryomycetaceae</taxon>
        <taxon>Candida/Lodderomyces clade</taxon>
        <taxon>Candida</taxon>
    </lineage>
</organism>
<evidence type="ECO:0000256" key="7">
    <source>
        <dbReference type="RuleBase" id="RU361156"/>
    </source>
</evidence>